<protein>
    <recommendedName>
        <fullName evidence="9">ADP,ATP carrier protein</fullName>
    </recommendedName>
</protein>
<comment type="caution">
    <text evidence="9">Lacks conserved residue(s) required for the propagation of feature annotation.</text>
</comment>
<keyword evidence="8 9" id="KW-0472">Membrane</keyword>
<dbReference type="PANTHER" id="PTHR31187">
    <property type="match status" value="1"/>
</dbReference>
<dbReference type="Proteomes" id="UP000095751">
    <property type="component" value="Unassembled WGS sequence"/>
</dbReference>
<evidence type="ECO:0000256" key="5">
    <source>
        <dbReference type="ARBA" id="ARBA00022741"/>
    </source>
</evidence>
<organism evidence="11 12">
    <name type="scientific">Fragilariopsis cylindrus CCMP1102</name>
    <dbReference type="NCBI Taxonomy" id="635003"/>
    <lineage>
        <taxon>Eukaryota</taxon>
        <taxon>Sar</taxon>
        <taxon>Stramenopiles</taxon>
        <taxon>Ochrophyta</taxon>
        <taxon>Bacillariophyta</taxon>
        <taxon>Bacillariophyceae</taxon>
        <taxon>Bacillariophycidae</taxon>
        <taxon>Bacillariales</taxon>
        <taxon>Bacillariaceae</taxon>
        <taxon>Fragilariopsis</taxon>
    </lineage>
</organism>
<evidence type="ECO:0000256" key="8">
    <source>
        <dbReference type="ARBA" id="ARBA00023136"/>
    </source>
</evidence>
<evidence type="ECO:0000256" key="9">
    <source>
        <dbReference type="RuleBase" id="RU363121"/>
    </source>
</evidence>
<gene>
    <name evidence="11" type="ORF">FRACYDRAFT_209953</name>
</gene>
<keyword evidence="3 9" id="KW-0813">Transport</keyword>
<keyword evidence="7 9" id="KW-1133">Transmembrane helix</keyword>
<evidence type="ECO:0000256" key="10">
    <source>
        <dbReference type="SAM" id="MobiDB-lite"/>
    </source>
</evidence>
<evidence type="ECO:0000313" key="11">
    <source>
        <dbReference type="EMBL" id="OEU13798.1"/>
    </source>
</evidence>
<comment type="similarity">
    <text evidence="2 9">Belongs to the ADP/ATP translocase tlc family.</text>
</comment>
<evidence type="ECO:0000256" key="1">
    <source>
        <dbReference type="ARBA" id="ARBA00004141"/>
    </source>
</evidence>
<evidence type="ECO:0000256" key="3">
    <source>
        <dbReference type="ARBA" id="ARBA00022448"/>
    </source>
</evidence>
<keyword evidence="6 9" id="KW-0067">ATP-binding</keyword>
<feature type="transmembrane region" description="Helical" evidence="9">
    <location>
        <begin position="300"/>
        <end position="324"/>
    </location>
</feature>
<keyword evidence="12" id="KW-1185">Reference proteome</keyword>
<name>A0A1E7F6H8_9STRA</name>
<dbReference type="KEGG" id="fcy:FRACYDRAFT_209953"/>
<feature type="region of interest" description="Disordered" evidence="10">
    <location>
        <begin position="214"/>
        <end position="242"/>
    </location>
</feature>
<accession>A0A1E7F6H8</accession>
<dbReference type="OrthoDB" id="45897at2759"/>
<comment type="subcellular location">
    <subcellularLocation>
        <location evidence="1 9">Membrane</location>
        <topology evidence="1 9">Multi-pass membrane protein</topology>
    </subcellularLocation>
</comment>
<feature type="transmembrane region" description="Helical" evidence="9">
    <location>
        <begin position="21"/>
        <end position="39"/>
    </location>
</feature>
<feature type="compositionally biased region" description="Basic residues" evidence="10">
    <location>
        <begin position="220"/>
        <end position="231"/>
    </location>
</feature>
<dbReference type="AlphaFoldDB" id="A0A1E7F6H8"/>
<sequence>MKRIKSIHSIPKSYFFYSQLFCPYIGYSLARPITVALFTSKATGYPGSPGAFPFAMAFVSPISVICLLWYGSILEKHGPRGALERTTIACAFSLLGASGAIEVAQRSNAVLWKTSIPVVKLISGPLFVFRESYVQLLTSQYWSFMSSVLTPNESAKWFAPIAGLTSISSVLGGTAVSYLSERLKLSGTLACTSIALLVSLLASGKAYSIAEKNGFSPKPREKKKIKVNKKQQKSDQHNGEDHEGVRGLVVTARKLFARVPVLKALFVEILASQSLATLLNVCFVASVAKTIPDDTLRAGWVGNFYALINVFSMTLQFAVLPFLMQYIEPKDLWRFTPLISLGFTTFQAFQKNPTLYAISASLLVMKVSEYSARRLLDEMVYVPLDFESRFLGKEIIGVFGYRFGKSVISLSLSAMTSIFGQFDLQTMSVLSDLAAVGWVRAAWNLSSLVPTRKEAQESYDKNSSKNGKNR</sequence>
<evidence type="ECO:0000256" key="2">
    <source>
        <dbReference type="ARBA" id="ARBA00007127"/>
    </source>
</evidence>
<dbReference type="EMBL" id="KV784361">
    <property type="protein sequence ID" value="OEU13798.1"/>
    <property type="molecule type" value="Genomic_DNA"/>
</dbReference>
<proteinExistence type="inferred from homology"/>
<keyword evidence="5 9" id="KW-0547">Nucleotide-binding</keyword>
<dbReference type="GO" id="GO:0005471">
    <property type="term" value="F:ATP:ADP antiporter activity"/>
    <property type="evidence" value="ECO:0007669"/>
    <property type="project" value="InterPro"/>
</dbReference>
<evidence type="ECO:0000256" key="6">
    <source>
        <dbReference type="ARBA" id="ARBA00022840"/>
    </source>
</evidence>
<keyword evidence="4 9" id="KW-0812">Transmembrane</keyword>
<evidence type="ECO:0000256" key="4">
    <source>
        <dbReference type="ARBA" id="ARBA00022692"/>
    </source>
</evidence>
<feature type="transmembrane region" description="Helical" evidence="9">
    <location>
        <begin position="51"/>
        <end position="70"/>
    </location>
</feature>
<feature type="compositionally biased region" description="Basic and acidic residues" evidence="10">
    <location>
        <begin position="232"/>
        <end position="242"/>
    </location>
</feature>
<dbReference type="Pfam" id="PF03219">
    <property type="entry name" value="TLC"/>
    <property type="match status" value="1"/>
</dbReference>
<dbReference type="GO" id="GO:0016020">
    <property type="term" value="C:membrane"/>
    <property type="evidence" value="ECO:0007669"/>
    <property type="project" value="UniProtKB-SubCell"/>
</dbReference>
<evidence type="ECO:0000256" key="7">
    <source>
        <dbReference type="ARBA" id="ARBA00022989"/>
    </source>
</evidence>
<dbReference type="InParanoid" id="A0A1E7F6H8"/>
<dbReference type="GO" id="GO:0005524">
    <property type="term" value="F:ATP binding"/>
    <property type="evidence" value="ECO:0007669"/>
    <property type="project" value="UniProtKB-KW"/>
</dbReference>
<evidence type="ECO:0000313" key="12">
    <source>
        <dbReference type="Proteomes" id="UP000095751"/>
    </source>
</evidence>
<dbReference type="PANTHER" id="PTHR31187:SF1">
    <property type="entry name" value="ADP,ATP CARRIER PROTEIN 1"/>
    <property type="match status" value="1"/>
</dbReference>
<dbReference type="InterPro" id="IPR004667">
    <property type="entry name" value="ADP_ATP_car_bac_type"/>
</dbReference>
<reference evidence="11 12" key="1">
    <citation type="submission" date="2016-09" db="EMBL/GenBank/DDBJ databases">
        <title>Extensive genetic diversity and differential bi-allelic expression allows diatom success in the polar Southern Ocean.</title>
        <authorList>
            <consortium name="DOE Joint Genome Institute"/>
            <person name="Mock T."/>
            <person name="Otillar R.P."/>
            <person name="Strauss J."/>
            <person name="Dupont C."/>
            <person name="Frickenhaus S."/>
            <person name="Maumus F."/>
            <person name="Mcmullan M."/>
            <person name="Sanges R."/>
            <person name="Schmutz J."/>
            <person name="Toseland A."/>
            <person name="Valas R."/>
            <person name="Veluchamy A."/>
            <person name="Ward B.J."/>
            <person name="Allen A."/>
            <person name="Barry K."/>
            <person name="Falciatore A."/>
            <person name="Ferrante M."/>
            <person name="Fortunato A.E."/>
            <person name="Gloeckner G."/>
            <person name="Gruber A."/>
            <person name="Hipkin R."/>
            <person name="Janech M."/>
            <person name="Kroth P."/>
            <person name="Leese F."/>
            <person name="Lindquist E."/>
            <person name="Lyon B.R."/>
            <person name="Martin J."/>
            <person name="Mayer C."/>
            <person name="Parker M."/>
            <person name="Quesneville H."/>
            <person name="Raymond J."/>
            <person name="Uhlig C."/>
            <person name="Valentin K.U."/>
            <person name="Worden A.Z."/>
            <person name="Armbrust E.V."/>
            <person name="Bowler C."/>
            <person name="Green B."/>
            <person name="Moulton V."/>
            <person name="Van Oosterhout C."/>
            <person name="Grigoriev I."/>
        </authorList>
    </citation>
    <scope>NUCLEOTIDE SEQUENCE [LARGE SCALE GENOMIC DNA]</scope>
    <source>
        <strain evidence="11 12">CCMP1102</strain>
    </source>
</reference>
<feature type="transmembrane region" description="Helical" evidence="9">
    <location>
        <begin position="264"/>
        <end position="288"/>
    </location>
</feature>